<comment type="caution">
    <text evidence="1">The sequence shown here is derived from an EMBL/GenBank/DDBJ whole genome shotgun (WGS) entry which is preliminary data.</text>
</comment>
<dbReference type="InterPro" id="IPR036291">
    <property type="entry name" value="NAD(P)-bd_dom_sf"/>
</dbReference>
<keyword evidence="2" id="KW-1185">Reference proteome</keyword>
<gene>
    <name evidence="1" type="ORF">LTR25_010978</name>
</gene>
<evidence type="ECO:0000313" key="2">
    <source>
        <dbReference type="Proteomes" id="UP001345827"/>
    </source>
</evidence>
<proteinExistence type="predicted"/>
<organism evidence="1 2">
    <name type="scientific">Vermiconidia calcicola</name>
    <dbReference type="NCBI Taxonomy" id="1690605"/>
    <lineage>
        <taxon>Eukaryota</taxon>
        <taxon>Fungi</taxon>
        <taxon>Dikarya</taxon>
        <taxon>Ascomycota</taxon>
        <taxon>Pezizomycotina</taxon>
        <taxon>Dothideomycetes</taxon>
        <taxon>Dothideomycetidae</taxon>
        <taxon>Mycosphaerellales</taxon>
        <taxon>Extremaceae</taxon>
        <taxon>Vermiconidia</taxon>
    </lineage>
</organism>
<sequence length="313" mass="34094">MQVVQRGWTLQESIAPASVEFFSREGEYLGMNTTPEQQIHEITGIPVAALRGSPLSQSGSDERMRWAAECHTTKREDKAYCSQGIFNVFIPVMYGEGENASIRLREDIEKRLGRKLDLEKDLSQSCIYGLVLSLGGLPASHHKQGLIHTAVSPLRPDLSARGKNIIVTGGGTGIGKAIAVAFAQAGAASVTILGRREDRLKTAAKEIGKNATNGATTIVYKVTDLMSCDETDAAFQSITDAWMLQTPGGIAGYDSDEFMRELNVNVLSAWNAVQAFLPLATPERTIINISARPCAHRTNARHERVRSQQGRRA</sequence>
<accession>A0AAV9PTD4</accession>
<dbReference type="PANTHER" id="PTHR10622">
    <property type="entry name" value="HET DOMAIN-CONTAINING PROTEIN"/>
    <property type="match status" value="1"/>
</dbReference>
<dbReference type="PANTHER" id="PTHR10622:SF10">
    <property type="entry name" value="HET DOMAIN-CONTAINING PROTEIN"/>
    <property type="match status" value="1"/>
</dbReference>
<dbReference type="SUPFAM" id="SSF51735">
    <property type="entry name" value="NAD(P)-binding Rossmann-fold domains"/>
    <property type="match status" value="1"/>
</dbReference>
<protein>
    <submittedName>
        <fullName evidence="1">Uncharacterized protein</fullName>
    </submittedName>
</protein>
<dbReference type="Proteomes" id="UP001345827">
    <property type="component" value="Unassembled WGS sequence"/>
</dbReference>
<name>A0AAV9PTD4_9PEZI</name>
<dbReference type="InterPro" id="IPR002347">
    <property type="entry name" value="SDR_fam"/>
</dbReference>
<reference evidence="1 2" key="1">
    <citation type="submission" date="2023-06" db="EMBL/GenBank/DDBJ databases">
        <title>Black Yeasts Isolated from many extreme environments.</title>
        <authorList>
            <person name="Coleine C."/>
            <person name="Stajich J.E."/>
            <person name="Selbmann L."/>
        </authorList>
    </citation>
    <scope>NUCLEOTIDE SEQUENCE [LARGE SCALE GENOMIC DNA]</scope>
    <source>
        <strain evidence="1 2">CCFEE 5887</strain>
    </source>
</reference>
<dbReference type="AlphaFoldDB" id="A0AAV9PTD4"/>
<evidence type="ECO:0000313" key="1">
    <source>
        <dbReference type="EMBL" id="KAK5527700.1"/>
    </source>
</evidence>
<dbReference type="Pfam" id="PF00106">
    <property type="entry name" value="adh_short"/>
    <property type="match status" value="1"/>
</dbReference>
<dbReference type="EMBL" id="JAXLQG010000036">
    <property type="protein sequence ID" value="KAK5527700.1"/>
    <property type="molecule type" value="Genomic_DNA"/>
</dbReference>
<dbReference type="Gene3D" id="3.40.50.720">
    <property type="entry name" value="NAD(P)-binding Rossmann-like Domain"/>
    <property type="match status" value="1"/>
</dbReference>